<keyword evidence="7" id="KW-1133">Transmembrane helix</keyword>
<comment type="similarity">
    <text evidence="1 5">Belongs to the peptidase S8 family.</text>
</comment>
<dbReference type="PANTHER" id="PTHR43806">
    <property type="entry name" value="PEPTIDASE S8"/>
    <property type="match status" value="1"/>
</dbReference>
<evidence type="ECO:0000256" key="7">
    <source>
        <dbReference type="SAM" id="Phobius"/>
    </source>
</evidence>
<dbReference type="InterPro" id="IPR022398">
    <property type="entry name" value="Peptidase_S8_His-AS"/>
</dbReference>
<dbReference type="AlphaFoldDB" id="A0A956LWA5"/>
<sequence>MKARTIASASSRSERETCELARFVNDHTVLQSTADFRDRGAGNERNHRWFVRVFVAISIALLPLFGPTASAVAQSQGQASGDAAFVPNEVLVRFAPEASFAERSQVVSLQQATVVQESSQLGYSKLRLTGDIGVEEAITRLSMDPAVVWAEPNGFYEADAATPQDPMLVDLPGTPENQWGIFKTGVFDLWRYGTGAGPIIAIVDTGINSFGTPHPDLAANVLATGIDYVGDDTNPTDEGAGAPGYGHGTHVAGIAAAESNDLGIAGVDFQAKLLFVRVLDCTAGGQCPGTYEDIADGIQWAADHDADVINLSLGGPDASNTVRAAVQYAIQAGAIVVAAAGNDGAPVLSYPAGFPETIAVGATDANDDVASFSNWGPELDVVAPGVDIYSTIPGPSFGKKSGTSMATPFVSGLAALITAKNPAITQSEMETYLQQHALPLAGANAERDGSGRVNFMPLQDWSDAEPPYPPASHGNFAWEWLGDEASPEPTIDDPMDGDFVPNIGPPGVADGYDDGVFPPSILDLPFLPEHLDFGGNGLDVIMSVSGFDGPRYDASPAKSLHLDVWADWDSDHAFEAGSSAERVVTDAMFDPSTWGGDRIGTFLPITPVDEHILGNPLVVRSRLAYGASAGTPGGSVAFGEVEDAKVLNFVEDFDVTHRVHSPGIYMVMDGWAPADDPTPPCVNHGEWEFVTTPHPGGPMSDPCNGVIEKMNILSSPRMDWTEYTAAFVSAWYCHQYQPCSESEDRCRFRVLRDGVPFDLGPVPVGSGRVTFNVSDLCGSPDVIVEVVEETDFQGWIAIDDVVIWGYDGEAPEPITDLSLTRIAGTRELDMDWTATDENLDIPSPPADPFANSYDLRYSKDPITTEGDWRQATPFRPADLGSSPPIPGMPGMIDAATFRAPSAFQGYHVAGRIGDEVVNLSTLGNDASVSNTPTLGVSVASLGDESGAPSDTVDLQFRVTNEGNTPDQYAISASENLGWQLVNSATLVVLDPATSTVVPLRLRIPPSASASDSDTVVVVATSLSDSSVSDSDEAIAYVVVNPSSAPELPTPLASSLELAGANPFSERASLRLTLAESGPVSVAIFDASGRRVDQILDHAWTPAGTLAITWDGADGDHRDAADGIYFAVARAGSWTERIRLVRSR</sequence>
<dbReference type="Pfam" id="PF22148">
    <property type="entry name" value="Fervidolysin_NPro-like"/>
    <property type="match status" value="1"/>
</dbReference>
<dbReference type="PRINTS" id="PR00723">
    <property type="entry name" value="SUBTILISIN"/>
</dbReference>
<evidence type="ECO:0000313" key="11">
    <source>
        <dbReference type="Proteomes" id="UP000697710"/>
    </source>
</evidence>
<name>A0A956LWA5_UNCEI</name>
<feature type="domain" description="Peptidase S8/S53" evidence="8">
    <location>
        <begin position="195"/>
        <end position="438"/>
    </location>
</feature>
<dbReference type="InterPro" id="IPR000209">
    <property type="entry name" value="Peptidase_S8/S53_dom"/>
</dbReference>
<dbReference type="PROSITE" id="PS51892">
    <property type="entry name" value="SUBTILASE"/>
    <property type="match status" value="1"/>
</dbReference>
<evidence type="ECO:0000256" key="5">
    <source>
        <dbReference type="PROSITE-ProRule" id="PRU01240"/>
    </source>
</evidence>
<dbReference type="InterPro" id="IPR015500">
    <property type="entry name" value="Peptidase_S8_subtilisin-rel"/>
</dbReference>
<keyword evidence="3 5" id="KW-0378">Hydrolase</keyword>
<dbReference type="InterPro" id="IPR023828">
    <property type="entry name" value="Peptidase_S8_Ser-AS"/>
</dbReference>
<evidence type="ECO:0000259" key="9">
    <source>
        <dbReference type="Pfam" id="PF22148"/>
    </source>
</evidence>
<protein>
    <submittedName>
        <fullName evidence="10">S8 family serine peptidase</fullName>
    </submittedName>
</protein>
<dbReference type="GO" id="GO:0004252">
    <property type="term" value="F:serine-type endopeptidase activity"/>
    <property type="evidence" value="ECO:0007669"/>
    <property type="project" value="UniProtKB-UniRule"/>
</dbReference>
<proteinExistence type="inferred from homology"/>
<reference evidence="10" key="2">
    <citation type="journal article" date="2021" name="Microbiome">
        <title>Successional dynamics and alternative stable states in a saline activated sludge microbial community over 9 years.</title>
        <authorList>
            <person name="Wang Y."/>
            <person name="Ye J."/>
            <person name="Ju F."/>
            <person name="Liu L."/>
            <person name="Boyd J.A."/>
            <person name="Deng Y."/>
            <person name="Parks D.H."/>
            <person name="Jiang X."/>
            <person name="Yin X."/>
            <person name="Woodcroft B.J."/>
            <person name="Tyson G.W."/>
            <person name="Hugenholtz P."/>
            <person name="Polz M.F."/>
            <person name="Zhang T."/>
        </authorList>
    </citation>
    <scope>NUCLEOTIDE SEQUENCE</scope>
    <source>
        <strain evidence="10">HKST-UBA01</strain>
    </source>
</reference>
<dbReference type="Proteomes" id="UP000697710">
    <property type="component" value="Unassembled WGS sequence"/>
</dbReference>
<evidence type="ECO:0000256" key="4">
    <source>
        <dbReference type="ARBA" id="ARBA00022825"/>
    </source>
</evidence>
<dbReference type="Gene3D" id="2.60.40.10">
    <property type="entry name" value="Immunoglobulins"/>
    <property type="match status" value="1"/>
</dbReference>
<dbReference type="PROSITE" id="PS00137">
    <property type="entry name" value="SUBTILASE_HIS"/>
    <property type="match status" value="1"/>
</dbReference>
<keyword evidence="7" id="KW-0472">Membrane</keyword>
<dbReference type="PROSITE" id="PS00138">
    <property type="entry name" value="SUBTILASE_SER"/>
    <property type="match status" value="1"/>
</dbReference>
<gene>
    <name evidence="10" type="ORF">KC729_03685</name>
</gene>
<dbReference type="Pfam" id="PF00082">
    <property type="entry name" value="Peptidase_S8"/>
    <property type="match status" value="1"/>
</dbReference>
<feature type="active site" description="Charge relay system" evidence="5">
    <location>
        <position position="204"/>
    </location>
</feature>
<dbReference type="Gene3D" id="2.60.40.4070">
    <property type="match status" value="1"/>
</dbReference>
<dbReference type="InterPro" id="IPR036852">
    <property type="entry name" value="Peptidase_S8/S53_dom_sf"/>
</dbReference>
<feature type="transmembrane region" description="Helical" evidence="7">
    <location>
        <begin position="49"/>
        <end position="66"/>
    </location>
</feature>
<dbReference type="EMBL" id="JAGQHR010000064">
    <property type="protein sequence ID" value="MCA9726759.1"/>
    <property type="molecule type" value="Genomic_DNA"/>
</dbReference>
<accession>A0A956LWA5</accession>
<dbReference type="InterPro" id="IPR013783">
    <property type="entry name" value="Ig-like_fold"/>
</dbReference>
<evidence type="ECO:0000256" key="1">
    <source>
        <dbReference type="ARBA" id="ARBA00011073"/>
    </source>
</evidence>
<dbReference type="InterPro" id="IPR050131">
    <property type="entry name" value="Peptidase_S8_subtilisin-like"/>
</dbReference>
<evidence type="ECO:0000256" key="3">
    <source>
        <dbReference type="ARBA" id="ARBA00022801"/>
    </source>
</evidence>
<feature type="domain" description="Fervidolysin-like N-terminal prodomain" evidence="9">
    <location>
        <begin position="78"/>
        <end position="153"/>
    </location>
</feature>
<comment type="caution">
    <text evidence="10">The sequence shown here is derived from an EMBL/GenBank/DDBJ whole genome shotgun (WGS) entry which is preliminary data.</text>
</comment>
<dbReference type="InterPro" id="IPR054399">
    <property type="entry name" value="Fervidolysin-like_N_prodom"/>
</dbReference>
<dbReference type="Gene3D" id="3.40.50.200">
    <property type="entry name" value="Peptidase S8/S53 domain"/>
    <property type="match status" value="1"/>
</dbReference>
<feature type="region of interest" description="Disordered" evidence="6">
    <location>
        <begin position="864"/>
        <end position="884"/>
    </location>
</feature>
<dbReference type="GO" id="GO:0006508">
    <property type="term" value="P:proteolysis"/>
    <property type="evidence" value="ECO:0007669"/>
    <property type="project" value="UniProtKB-KW"/>
</dbReference>
<keyword evidence="2 5" id="KW-0645">Protease</keyword>
<evidence type="ECO:0000256" key="2">
    <source>
        <dbReference type="ARBA" id="ARBA00022670"/>
    </source>
</evidence>
<feature type="active site" description="Charge relay system" evidence="5">
    <location>
        <position position="247"/>
    </location>
</feature>
<feature type="active site" description="Charge relay system" evidence="5">
    <location>
        <position position="404"/>
    </location>
</feature>
<evidence type="ECO:0000313" key="10">
    <source>
        <dbReference type="EMBL" id="MCA9726759.1"/>
    </source>
</evidence>
<reference evidence="10" key="1">
    <citation type="submission" date="2020-04" db="EMBL/GenBank/DDBJ databases">
        <authorList>
            <person name="Zhang T."/>
        </authorList>
    </citation>
    <scope>NUCLEOTIDE SEQUENCE</scope>
    <source>
        <strain evidence="10">HKST-UBA01</strain>
    </source>
</reference>
<dbReference type="PANTHER" id="PTHR43806:SF11">
    <property type="entry name" value="CEREVISIN-RELATED"/>
    <property type="match status" value="1"/>
</dbReference>
<dbReference type="SUPFAM" id="SSF52743">
    <property type="entry name" value="Subtilisin-like"/>
    <property type="match status" value="1"/>
</dbReference>
<keyword evidence="7" id="KW-0812">Transmembrane</keyword>
<evidence type="ECO:0000256" key="6">
    <source>
        <dbReference type="SAM" id="MobiDB-lite"/>
    </source>
</evidence>
<evidence type="ECO:0000259" key="8">
    <source>
        <dbReference type="Pfam" id="PF00082"/>
    </source>
</evidence>
<keyword evidence="4 5" id="KW-0720">Serine protease</keyword>
<organism evidence="10 11">
    <name type="scientific">Eiseniibacteriota bacterium</name>
    <dbReference type="NCBI Taxonomy" id="2212470"/>
    <lineage>
        <taxon>Bacteria</taxon>
        <taxon>Candidatus Eiseniibacteriota</taxon>
    </lineage>
</organism>